<dbReference type="OrthoDB" id="2448553at2759"/>
<dbReference type="SMART" id="SM01155">
    <property type="entry name" value="DUF1713"/>
    <property type="match status" value="1"/>
</dbReference>
<reference evidence="7 8" key="1">
    <citation type="submission" date="2016-05" db="EMBL/GenBank/DDBJ databases">
        <title>Genome sequencing reveals origins of a unique bacterial endosymbiosis in the earliest lineages of terrestrial Fungi.</title>
        <authorList>
            <consortium name="DOE Joint Genome Institute"/>
            <person name="Uehling J."/>
            <person name="Gryganskyi A."/>
            <person name="Hameed K."/>
            <person name="Tschaplinski T."/>
            <person name="Misztal P."/>
            <person name="Wu S."/>
            <person name="Desiro A."/>
            <person name="Vande Pol N."/>
            <person name="Du Z.-Y."/>
            <person name="Zienkiewicz A."/>
            <person name="Zienkiewicz K."/>
            <person name="Morin E."/>
            <person name="Tisserant E."/>
            <person name="Splivallo R."/>
            <person name="Hainaut M."/>
            <person name="Henrissat B."/>
            <person name="Ohm R."/>
            <person name="Kuo A."/>
            <person name="Yan J."/>
            <person name="Lipzen A."/>
            <person name="Nolan M."/>
            <person name="Labutti K."/>
            <person name="Barry K."/>
            <person name="Goldstein A."/>
            <person name="Labbe J."/>
            <person name="Schadt C."/>
            <person name="Tuskan G."/>
            <person name="Grigoriev I."/>
            <person name="Martin F."/>
            <person name="Vilgalys R."/>
            <person name="Bonito G."/>
        </authorList>
    </citation>
    <scope>NUCLEOTIDE SEQUENCE [LARGE SCALE GENOMIC DNA]</scope>
    <source>
        <strain evidence="7 8">AG-77</strain>
    </source>
</reference>
<feature type="compositionally biased region" description="Low complexity" evidence="5">
    <location>
        <begin position="40"/>
        <end position="62"/>
    </location>
</feature>
<evidence type="ECO:0000313" key="8">
    <source>
        <dbReference type="Proteomes" id="UP000078512"/>
    </source>
</evidence>
<evidence type="ECO:0000256" key="4">
    <source>
        <dbReference type="ARBA" id="ARBA00035682"/>
    </source>
</evidence>
<organism evidence="7 8">
    <name type="scientific">Linnemannia elongata AG-77</name>
    <dbReference type="NCBI Taxonomy" id="1314771"/>
    <lineage>
        <taxon>Eukaryota</taxon>
        <taxon>Fungi</taxon>
        <taxon>Fungi incertae sedis</taxon>
        <taxon>Mucoromycota</taxon>
        <taxon>Mortierellomycotina</taxon>
        <taxon>Mortierellomycetes</taxon>
        <taxon>Mortierellales</taxon>
        <taxon>Mortierellaceae</taxon>
        <taxon>Linnemannia</taxon>
    </lineage>
</organism>
<dbReference type="Proteomes" id="UP000078512">
    <property type="component" value="Unassembled WGS sequence"/>
</dbReference>
<feature type="region of interest" description="Disordered" evidence="5">
    <location>
        <begin position="246"/>
        <end position="265"/>
    </location>
</feature>
<feature type="domain" description="Ribosomal protein mS38 C-terminal" evidence="6">
    <location>
        <begin position="232"/>
        <end position="265"/>
    </location>
</feature>
<evidence type="ECO:0000256" key="1">
    <source>
        <dbReference type="ARBA" id="ARBA00004173"/>
    </source>
</evidence>
<dbReference type="EMBL" id="KV442013">
    <property type="protein sequence ID" value="OAQ35680.1"/>
    <property type="molecule type" value="Genomic_DNA"/>
</dbReference>
<keyword evidence="8" id="KW-1185">Reference proteome</keyword>
<proteinExistence type="inferred from homology"/>
<accession>A0A197KDV0</accession>
<comment type="subcellular location">
    <subcellularLocation>
        <location evidence="1">Mitochondrion</location>
    </subcellularLocation>
</comment>
<protein>
    <recommendedName>
        <fullName evidence="4">Small ribosomal subunit protein mS38</fullName>
    </recommendedName>
</protein>
<feature type="region of interest" description="Disordered" evidence="5">
    <location>
        <begin position="40"/>
        <end position="68"/>
    </location>
</feature>
<dbReference type="PANTHER" id="PTHR32035">
    <property type="entry name" value="AURORA KINASE A-INTERACTING PROTEIN"/>
    <property type="match status" value="1"/>
</dbReference>
<dbReference type="GO" id="GO:0005739">
    <property type="term" value="C:mitochondrion"/>
    <property type="evidence" value="ECO:0007669"/>
    <property type="project" value="UniProtKB-SubCell"/>
</dbReference>
<comment type="similarity">
    <text evidence="3">Belongs to the mitochondrion-specific ribosomal protein mS38 family.</text>
</comment>
<evidence type="ECO:0000313" key="7">
    <source>
        <dbReference type="EMBL" id="OAQ35680.1"/>
    </source>
</evidence>
<evidence type="ECO:0000259" key="6">
    <source>
        <dbReference type="SMART" id="SM01155"/>
    </source>
</evidence>
<dbReference type="InterPro" id="IPR013177">
    <property type="entry name" value="Ribosomal_mS38_C"/>
</dbReference>
<dbReference type="Pfam" id="PF08213">
    <property type="entry name" value="COX24_C"/>
    <property type="match status" value="1"/>
</dbReference>
<sequence>MFTRLTKRASGPAQLLRTATHHNNIRNRFNNNSAAVVSCNSIRHQSSSSSSRDNDNSNNQDIEPISSNEVPINASIELHRVDLAHGSFFAMHRPLLGIANGPMFANNNHNQQYEEDYEDPVDDLVNYFSTLHPYSPPGPMIQPTLVTPTATAWASMAPSMPDAELAVEEFLSLVEDKQALQDQQKQQQEEEALRKEVAATATAGNMEGVDEGSITANSILDPMLQNESNAMHMTSVLRKRRIKMRKHKYKKLRKRTRALRKKLGK</sequence>
<gene>
    <name evidence="7" type="ORF">K457DRAFT_132374</name>
</gene>
<dbReference type="CDD" id="cd23699">
    <property type="entry name" value="At5g63150_CTD"/>
    <property type="match status" value="1"/>
</dbReference>
<evidence type="ECO:0000256" key="3">
    <source>
        <dbReference type="ARBA" id="ARBA00035647"/>
    </source>
</evidence>
<evidence type="ECO:0000256" key="2">
    <source>
        <dbReference type="ARBA" id="ARBA00023128"/>
    </source>
</evidence>
<name>A0A197KDV0_9FUNG</name>
<dbReference type="STRING" id="1314771.A0A197KDV0"/>
<dbReference type="AlphaFoldDB" id="A0A197KDV0"/>
<dbReference type="PANTHER" id="PTHR32035:SF3">
    <property type="entry name" value="SMALL RIBOSOMAL SUBUNIT PROTEIN MS38"/>
    <property type="match status" value="1"/>
</dbReference>
<keyword evidence="2" id="KW-0496">Mitochondrion</keyword>
<evidence type="ECO:0000256" key="5">
    <source>
        <dbReference type="SAM" id="MobiDB-lite"/>
    </source>
</evidence>